<dbReference type="GO" id="GO:0003774">
    <property type="term" value="F:cytoskeletal motor activity"/>
    <property type="evidence" value="ECO:0007669"/>
    <property type="project" value="InterPro"/>
</dbReference>
<dbReference type="PANTHER" id="PTHR34653">
    <property type="match status" value="1"/>
</dbReference>
<dbReference type="GO" id="GO:0005198">
    <property type="term" value="F:structural molecule activity"/>
    <property type="evidence" value="ECO:0007669"/>
    <property type="project" value="InterPro"/>
</dbReference>
<evidence type="ECO:0000256" key="3">
    <source>
        <dbReference type="ARBA" id="ARBA00023143"/>
    </source>
</evidence>
<name>A0A5S3PEV6_9RHOB</name>
<gene>
    <name evidence="4" type="primary">fliE</name>
    <name evidence="4" type="ORF">FDT80_09525</name>
</gene>
<dbReference type="Pfam" id="PF02049">
    <property type="entry name" value="FliE"/>
    <property type="match status" value="1"/>
</dbReference>
<comment type="similarity">
    <text evidence="2">Belongs to the FliE family.</text>
</comment>
<keyword evidence="3" id="KW-0975">Bacterial flagellum</keyword>
<keyword evidence="5" id="KW-1185">Reference proteome</keyword>
<dbReference type="Proteomes" id="UP000309550">
    <property type="component" value="Unassembled WGS sequence"/>
</dbReference>
<dbReference type="PANTHER" id="PTHR34653:SF1">
    <property type="entry name" value="FLAGELLAR HOOK-BASAL BODY COMPLEX PROTEIN FLIE"/>
    <property type="match status" value="1"/>
</dbReference>
<dbReference type="GO" id="GO:0009425">
    <property type="term" value="C:bacterial-type flagellum basal body"/>
    <property type="evidence" value="ECO:0007669"/>
    <property type="project" value="UniProtKB-SubCell"/>
</dbReference>
<keyword evidence="4" id="KW-0966">Cell projection</keyword>
<evidence type="ECO:0000313" key="5">
    <source>
        <dbReference type="Proteomes" id="UP000309550"/>
    </source>
</evidence>
<keyword evidence="4" id="KW-0282">Flagellum</keyword>
<comment type="caution">
    <text evidence="4">The sequence shown here is derived from an EMBL/GenBank/DDBJ whole genome shotgun (WGS) entry which is preliminary data.</text>
</comment>
<reference evidence="4 5" key="1">
    <citation type="submission" date="2019-05" db="EMBL/GenBank/DDBJ databases">
        <title>Sulfitobacter sabulilitoris sp. nov., isolated from a marine sand.</title>
        <authorList>
            <person name="Yoon J.-H."/>
        </authorList>
    </citation>
    <scope>NUCLEOTIDE SEQUENCE [LARGE SCALE GENOMIC DNA]</scope>
    <source>
        <strain evidence="4 5">HSMS-29</strain>
    </source>
</reference>
<dbReference type="GO" id="GO:0071973">
    <property type="term" value="P:bacterial-type flagellum-dependent cell motility"/>
    <property type="evidence" value="ECO:0007669"/>
    <property type="project" value="InterPro"/>
</dbReference>
<dbReference type="AlphaFoldDB" id="A0A5S3PEV6"/>
<organism evidence="4 5">
    <name type="scientific">Sulfitobacter sabulilitoris</name>
    <dbReference type="NCBI Taxonomy" id="2562655"/>
    <lineage>
        <taxon>Bacteria</taxon>
        <taxon>Pseudomonadati</taxon>
        <taxon>Pseudomonadota</taxon>
        <taxon>Alphaproteobacteria</taxon>
        <taxon>Rhodobacterales</taxon>
        <taxon>Roseobacteraceae</taxon>
        <taxon>Sulfitobacter</taxon>
    </lineage>
</organism>
<evidence type="ECO:0000313" key="4">
    <source>
        <dbReference type="EMBL" id="TMM52509.1"/>
    </source>
</evidence>
<evidence type="ECO:0000256" key="2">
    <source>
        <dbReference type="ARBA" id="ARBA00009272"/>
    </source>
</evidence>
<dbReference type="InterPro" id="IPR001624">
    <property type="entry name" value="FliE"/>
</dbReference>
<keyword evidence="4" id="KW-0969">Cilium</keyword>
<dbReference type="NCBIfam" id="NF001994">
    <property type="entry name" value="PRK00790.1-5"/>
    <property type="match status" value="1"/>
</dbReference>
<sequence>MDMQAVSAIQKYAASRPATEPDAGKPSLGTAFGGFAMDFAQTLAHSEATAKASMIGGADPHALVQALAQTELAVEAAVTVRNKVVEAYQEILRMPV</sequence>
<accession>A0A5S3PEV6</accession>
<dbReference type="EMBL" id="VANS01000002">
    <property type="protein sequence ID" value="TMM52509.1"/>
    <property type="molecule type" value="Genomic_DNA"/>
</dbReference>
<dbReference type="OrthoDB" id="9812413at2"/>
<comment type="subcellular location">
    <subcellularLocation>
        <location evidence="1">Bacterial flagellum basal body</location>
    </subcellularLocation>
</comment>
<dbReference type="RefSeq" id="WP_138662050.1">
    <property type="nucleotide sequence ID" value="NZ_VANS01000002.1"/>
</dbReference>
<evidence type="ECO:0000256" key="1">
    <source>
        <dbReference type="ARBA" id="ARBA00004117"/>
    </source>
</evidence>
<proteinExistence type="inferred from homology"/>
<protein>
    <submittedName>
        <fullName evidence="4">Flagellar hook-basal body complex protein FliE</fullName>
    </submittedName>
</protein>